<dbReference type="AlphaFoldDB" id="B8FCD6"/>
<evidence type="ECO:0000259" key="6">
    <source>
        <dbReference type="Pfam" id="PF02852"/>
    </source>
</evidence>
<comment type="cofactor">
    <cofactor evidence="4">
        <name>FAD</name>
        <dbReference type="ChEBI" id="CHEBI:57692"/>
    </cofactor>
    <text evidence="4">Binds 1 FAD per subunit.</text>
</comment>
<dbReference type="PRINTS" id="PR00368">
    <property type="entry name" value="FADPNR"/>
</dbReference>
<feature type="binding site" evidence="4">
    <location>
        <position position="262"/>
    </location>
    <ligand>
        <name>NAD(+)</name>
        <dbReference type="ChEBI" id="CHEBI:57540"/>
    </ligand>
</feature>
<keyword evidence="2" id="KW-0285">Flavoprotein</keyword>
<protein>
    <submittedName>
        <fullName evidence="8">FAD-dependent pyridine nucleotide-disulphide oxidoreductase</fullName>
    </submittedName>
</protein>
<feature type="binding site" evidence="4">
    <location>
        <position position="198"/>
    </location>
    <ligand>
        <name>NAD(+)</name>
        <dbReference type="ChEBI" id="CHEBI:57540"/>
    </ligand>
</feature>
<dbReference type="PANTHER" id="PTHR43014">
    <property type="entry name" value="MERCURIC REDUCTASE"/>
    <property type="match status" value="1"/>
</dbReference>
<name>B8FCD6_DESAL</name>
<dbReference type="Gene3D" id="3.30.390.30">
    <property type="match status" value="1"/>
</dbReference>
<keyword evidence="9" id="KW-1185">Reference proteome</keyword>
<dbReference type="InterPro" id="IPR016156">
    <property type="entry name" value="FAD/NAD-linked_Rdtase_dimer_sf"/>
</dbReference>
<dbReference type="SUPFAM" id="SSF55424">
    <property type="entry name" value="FAD/NAD-linked reductases, dimerisation (C-terminal) domain"/>
    <property type="match status" value="1"/>
</dbReference>
<evidence type="ECO:0000256" key="4">
    <source>
        <dbReference type="PIRSR" id="PIRSR000350-3"/>
    </source>
</evidence>
<feature type="binding site" evidence="4">
    <location>
        <position position="302"/>
    </location>
    <ligand>
        <name>FAD</name>
        <dbReference type="ChEBI" id="CHEBI:57692"/>
    </ligand>
</feature>
<comment type="similarity">
    <text evidence="1">Belongs to the class-I pyridine nucleotide-disulfide oxidoreductase family.</text>
</comment>
<dbReference type="KEGG" id="dal:Dalk_3868"/>
<feature type="domain" description="FAD/NAD(P)-binding" evidence="7">
    <location>
        <begin position="4"/>
        <end position="317"/>
    </location>
</feature>
<dbReference type="EMBL" id="CP001322">
    <property type="protein sequence ID" value="ACL05554.1"/>
    <property type="molecule type" value="Genomic_DNA"/>
</dbReference>
<evidence type="ECO:0000256" key="1">
    <source>
        <dbReference type="ARBA" id="ARBA00007532"/>
    </source>
</evidence>
<dbReference type="InterPro" id="IPR004099">
    <property type="entry name" value="Pyr_nucl-diS_OxRdtase_dimer"/>
</dbReference>
<evidence type="ECO:0000256" key="2">
    <source>
        <dbReference type="ARBA" id="ARBA00022630"/>
    </source>
</evidence>
<organism evidence="8 9">
    <name type="scientific">Desulfatibacillum aliphaticivorans</name>
    <dbReference type="NCBI Taxonomy" id="218208"/>
    <lineage>
        <taxon>Bacteria</taxon>
        <taxon>Pseudomonadati</taxon>
        <taxon>Thermodesulfobacteriota</taxon>
        <taxon>Desulfobacteria</taxon>
        <taxon>Desulfobacterales</taxon>
        <taxon>Desulfatibacillaceae</taxon>
        <taxon>Desulfatibacillum</taxon>
    </lineage>
</organism>
<dbReference type="InterPro" id="IPR036188">
    <property type="entry name" value="FAD/NAD-bd_sf"/>
</dbReference>
<dbReference type="InterPro" id="IPR023753">
    <property type="entry name" value="FAD/NAD-binding_dom"/>
</dbReference>
<dbReference type="Gene3D" id="3.50.50.60">
    <property type="entry name" value="FAD/NAD(P)-binding domain"/>
    <property type="match status" value="2"/>
</dbReference>
<proteinExistence type="inferred from homology"/>
<dbReference type="GO" id="GO:0000166">
    <property type="term" value="F:nucleotide binding"/>
    <property type="evidence" value="ECO:0007669"/>
    <property type="project" value="UniProtKB-KW"/>
</dbReference>
<dbReference type="PIRSF" id="PIRSF000350">
    <property type="entry name" value="Mercury_reductase_MerA"/>
    <property type="match status" value="1"/>
</dbReference>
<feature type="disulfide bond" description="Redox-active" evidence="5">
    <location>
        <begin position="42"/>
        <end position="47"/>
    </location>
</feature>
<dbReference type="PANTHER" id="PTHR43014:SF5">
    <property type="entry name" value="GLUTATHIONE REDUCTASE (NADPH)"/>
    <property type="match status" value="1"/>
</dbReference>
<accession>B8FCD6</accession>
<dbReference type="Pfam" id="PF07992">
    <property type="entry name" value="Pyr_redox_2"/>
    <property type="match status" value="1"/>
</dbReference>
<sequence length="457" mass="49184">MKSYDVVVIGSGTAGQTAAYALEEQGFIVAVIEKSPTPGGTCALYGCQAKKWFYETAEAVSKAKHLQGLGITQPPEWSWEDVLAQKNAFTSKIPDNAVNGLQGVDIDFIPGEARFQDKETLVVNGGTVHAKWFIIASGAEPMPLPIDGAENMITSTGFLGLKELPEKILFVGGGFISFECAHFCAGLGPKDGTVTILEAGPRPLGPFDSEMVELLTEASRDAGIDIRTGVKITSIVKQGDGFKVLTENQGDFQADLVVHGAGRTPDISGLDLEKAGVEFERRGIKVDASMRTSNPRIFAVGDCAATIQLARVADKEAAVCADNIIADRKGAGKAQAMVYDNVPFLLFTYPQYGMVGKTEDALKKEGLKYYKSFGKHVGWPTYRRVGMKHAAYKILVDENNMILGAHILSDNASGLLNLLRTAMMHGVSAGDLHAESLMTPYPSRESDVVYMLKPLIE</sequence>
<evidence type="ECO:0000313" key="8">
    <source>
        <dbReference type="EMBL" id="ACL05554.1"/>
    </source>
</evidence>
<dbReference type="InterPro" id="IPR001100">
    <property type="entry name" value="Pyr_nuc-diS_OxRdtase"/>
</dbReference>
<dbReference type="HOGENOM" id="CLU_016755_2_0_7"/>
<dbReference type="GO" id="GO:0016491">
    <property type="term" value="F:oxidoreductase activity"/>
    <property type="evidence" value="ECO:0007669"/>
    <property type="project" value="InterPro"/>
</dbReference>
<dbReference type="eggNOG" id="COG1249">
    <property type="taxonomic scope" value="Bacteria"/>
</dbReference>
<feature type="binding site" evidence="4">
    <location>
        <begin position="172"/>
        <end position="179"/>
    </location>
    <ligand>
        <name>NAD(+)</name>
        <dbReference type="ChEBI" id="CHEBI:57540"/>
    </ligand>
</feature>
<feature type="domain" description="Pyridine nucleotide-disulphide oxidoreductase dimerisation" evidence="6">
    <location>
        <begin position="342"/>
        <end position="440"/>
    </location>
</feature>
<evidence type="ECO:0000256" key="3">
    <source>
        <dbReference type="ARBA" id="ARBA00022827"/>
    </source>
</evidence>
<keyword evidence="4" id="KW-0520">NAD</keyword>
<feature type="binding site" evidence="4">
    <location>
        <position position="51"/>
    </location>
    <ligand>
        <name>FAD</name>
        <dbReference type="ChEBI" id="CHEBI:57692"/>
    </ligand>
</feature>
<dbReference type="PRINTS" id="PR00411">
    <property type="entry name" value="PNDRDTASEI"/>
</dbReference>
<dbReference type="SUPFAM" id="SSF51905">
    <property type="entry name" value="FAD/NAD(P)-binding domain"/>
    <property type="match status" value="1"/>
</dbReference>
<dbReference type="Proteomes" id="UP000000739">
    <property type="component" value="Chromosome"/>
</dbReference>
<reference evidence="8 9" key="1">
    <citation type="journal article" date="2012" name="Environ. Microbiol.">
        <title>The genome sequence of Desulfatibacillum alkenivorans AK-01: a blueprint for anaerobic alkane oxidation.</title>
        <authorList>
            <person name="Callaghan A.V."/>
            <person name="Morris B.E."/>
            <person name="Pereira I.A."/>
            <person name="McInerney M.J."/>
            <person name="Austin R.N."/>
            <person name="Groves J.T."/>
            <person name="Kukor J.J."/>
            <person name="Suflita J.M."/>
            <person name="Young L.Y."/>
            <person name="Zylstra G.J."/>
            <person name="Wawrik B."/>
        </authorList>
    </citation>
    <scope>NUCLEOTIDE SEQUENCE [LARGE SCALE GENOMIC DNA]</scope>
    <source>
        <strain evidence="8 9">AK-01</strain>
    </source>
</reference>
<evidence type="ECO:0000259" key="7">
    <source>
        <dbReference type="Pfam" id="PF07992"/>
    </source>
</evidence>
<gene>
    <name evidence="8" type="ordered locus">Dalk_3868</name>
</gene>
<evidence type="ECO:0000256" key="5">
    <source>
        <dbReference type="PIRSR" id="PIRSR000350-4"/>
    </source>
</evidence>
<keyword evidence="3 4" id="KW-0274">FAD</keyword>
<keyword evidence="4" id="KW-0547">Nucleotide-binding</keyword>
<dbReference type="RefSeq" id="WP_015948604.1">
    <property type="nucleotide sequence ID" value="NC_011768.1"/>
</dbReference>
<dbReference type="Pfam" id="PF02852">
    <property type="entry name" value="Pyr_redox_dim"/>
    <property type="match status" value="1"/>
</dbReference>
<evidence type="ECO:0000313" key="9">
    <source>
        <dbReference type="Proteomes" id="UP000000739"/>
    </source>
</evidence>